<comment type="caution">
    <text evidence="1">The sequence shown here is derived from an EMBL/GenBank/DDBJ whole genome shotgun (WGS) entry which is preliminary data.</text>
</comment>
<sequence>MSLGDLLLLQRIIRQNADCSFHRLVDLAPSRFRVREQKAECVPSANRQASLVMSRLQLLHSFQPFCSFLRLTNSSSVVQQGVSNSATQD</sequence>
<dbReference type="Proteomes" id="UP000824120">
    <property type="component" value="Chromosome 9"/>
</dbReference>
<reference evidence="1 2" key="1">
    <citation type="submission" date="2020-09" db="EMBL/GenBank/DDBJ databases">
        <title>De no assembly of potato wild relative species, Solanum commersonii.</title>
        <authorList>
            <person name="Cho K."/>
        </authorList>
    </citation>
    <scope>NUCLEOTIDE SEQUENCE [LARGE SCALE GENOMIC DNA]</scope>
    <source>
        <strain evidence="1">LZ3.2</strain>
        <tissue evidence="1">Leaf</tissue>
    </source>
</reference>
<evidence type="ECO:0000313" key="1">
    <source>
        <dbReference type="EMBL" id="KAG5585622.1"/>
    </source>
</evidence>
<protein>
    <submittedName>
        <fullName evidence="1">Uncharacterized protein</fullName>
    </submittedName>
</protein>
<evidence type="ECO:0000313" key="2">
    <source>
        <dbReference type="Proteomes" id="UP000824120"/>
    </source>
</evidence>
<dbReference type="AlphaFoldDB" id="A0A9J5XEJ3"/>
<proteinExistence type="predicted"/>
<name>A0A9J5XEJ3_SOLCO</name>
<gene>
    <name evidence="1" type="ORF">H5410_046056</name>
</gene>
<dbReference type="EMBL" id="JACXVP010000009">
    <property type="protein sequence ID" value="KAG5585622.1"/>
    <property type="molecule type" value="Genomic_DNA"/>
</dbReference>
<organism evidence="1 2">
    <name type="scientific">Solanum commersonii</name>
    <name type="common">Commerson's wild potato</name>
    <name type="synonym">Commerson's nightshade</name>
    <dbReference type="NCBI Taxonomy" id="4109"/>
    <lineage>
        <taxon>Eukaryota</taxon>
        <taxon>Viridiplantae</taxon>
        <taxon>Streptophyta</taxon>
        <taxon>Embryophyta</taxon>
        <taxon>Tracheophyta</taxon>
        <taxon>Spermatophyta</taxon>
        <taxon>Magnoliopsida</taxon>
        <taxon>eudicotyledons</taxon>
        <taxon>Gunneridae</taxon>
        <taxon>Pentapetalae</taxon>
        <taxon>asterids</taxon>
        <taxon>lamiids</taxon>
        <taxon>Solanales</taxon>
        <taxon>Solanaceae</taxon>
        <taxon>Solanoideae</taxon>
        <taxon>Solaneae</taxon>
        <taxon>Solanum</taxon>
    </lineage>
</organism>
<accession>A0A9J5XEJ3</accession>
<keyword evidence="2" id="KW-1185">Reference proteome</keyword>